<feature type="compositionally biased region" description="Polar residues" evidence="11">
    <location>
        <begin position="1732"/>
        <end position="1742"/>
    </location>
</feature>
<dbReference type="InterPro" id="IPR027272">
    <property type="entry name" value="Piezo"/>
</dbReference>
<feature type="transmembrane region" description="Helical" evidence="12">
    <location>
        <begin position="231"/>
        <end position="253"/>
    </location>
</feature>
<evidence type="ECO:0000256" key="5">
    <source>
        <dbReference type="ARBA" id="ARBA00022692"/>
    </source>
</evidence>
<evidence type="ECO:0000256" key="7">
    <source>
        <dbReference type="ARBA" id="ARBA00023065"/>
    </source>
</evidence>
<evidence type="ECO:0000313" key="19">
    <source>
        <dbReference type="Proteomes" id="UP001307889"/>
    </source>
</evidence>
<feature type="region of interest" description="Disordered" evidence="11">
    <location>
        <begin position="1487"/>
        <end position="1531"/>
    </location>
</feature>
<feature type="transmembrane region" description="Helical" evidence="12">
    <location>
        <begin position="203"/>
        <end position="219"/>
    </location>
</feature>
<feature type="transmembrane region" description="Helical" evidence="12">
    <location>
        <begin position="1631"/>
        <end position="1651"/>
    </location>
</feature>
<name>A0ABN7A9N6_9HEMI</name>
<feature type="transmembrane region" description="Helical" evidence="12">
    <location>
        <begin position="1081"/>
        <end position="1098"/>
    </location>
</feature>
<evidence type="ECO:0000256" key="9">
    <source>
        <dbReference type="ARBA" id="ARBA00023303"/>
    </source>
</evidence>
<feature type="transmembrane region" description="Helical" evidence="12">
    <location>
        <begin position="956"/>
        <end position="978"/>
    </location>
</feature>
<feature type="transmembrane region" description="Helical" evidence="12">
    <location>
        <begin position="933"/>
        <end position="949"/>
    </location>
</feature>
<dbReference type="PANTHER" id="PTHR47049">
    <property type="entry name" value="PIEZO-TYPE MECHANOSENSITIVE ION CHANNEL HOMOLOG"/>
    <property type="match status" value="1"/>
</dbReference>
<dbReference type="Pfam" id="PF15917">
    <property type="entry name" value="Piezo_TM25-28"/>
    <property type="match status" value="1"/>
</dbReference>
<feature type="domain" description="Piezo non-specific cation channel cap" evidence="13">
    <location>
        <begin position="2069"/>
        <end position="2371"/>
    </location>
</feature>
<evidence type="ECO:0000259" key="13">
    <source>
        <dbReference type="Pfam" id="PF12166"/>
    </source>
</evidence>
<evidence type="ECO:0000259" key="17">
    <source>
        <dbReference type="Pfam" id="PF24874"/>
    </source>
</evidence>
<feature type="region of interest" description="Disordered" evidence="11">
    <location>
        <begin position="1728"/>
        <end position="1752"/>
    </location>
</feature>
<feature type="transmembrane region" description="Helical" evidence="12">
    <location>
        <begin position="765"/>
        <end position="781"/>
    </location>
</feature>
<feature type="transmembrane region" description="Helical" evidence="12">
    <location>
        <begin position="1939"/>
        <end position="1961"/>
    </location>
</feature>
<feature type="domain" description="Piezo TM1-24" evidence="16">
    <location>
        <begin position="26"/>
        <end position="682"/>
    </location>
</feature>
<evidence type="ECO:0000259" key="14">
    <source>
        <dbReference type="Pfam" id="PF15917"/>
    </source>
</evidence>
<gene>
    <name evidence="18" type="ORF">NTJ_01823</name>
</gene>
<feature type="domain" description="Piezo transmembrane helical unit" evidence="15">
    <location>
        <begin position="1586"/>
        <end position="1707"/>
    </location>
</feature>
<evidence type="ECO:0000256" key="8">
    <source>
        <dbReference type="ARBA" id="ARBA00023136"/>
    </source>
</evidence>
<dbReference type="Pfam" id="PF23188">
    <property type="entry name" value="THU_Piezo1"/>
    <property type="match status" value="1"/>
</dbReference>
<dbReference type="InterPro" id="IPR056769">
    <property type="entry name" value="Piezo_TM1-24"/>
</dbReference>
<keyword evidence="5 12" id="KW-0812">Transmembrane</keyword>
<dbReference type="InterPro" id="IPR056770">
    <property type="entry name" value="Piezo_THU9_anchor"/>
</dbReference>
<feature type="transmembrane region" description="Helical" evidence="12">
    <location>
        <begin position="30"/>
        <end position="46"/>
    </location>
</feature>
<feature type="region of interest" description="Disordered" evidence="11">
    <location>
        <begin position="1366"/>
        <end position="1425"/>
    </location>
</feature>
<feature type="domain" description="Piezo TM25-28" evidence="14">
    <location>
        <begin position="1061"/>
        <end position="1290"/>
    </location>
</feature>
<feature type="transmembrane region" description="Helical" evidence="12">
    <location>
        <begin position="550"/>
        <end position="569"/>
    </location>
</feature>
<feature type="transmembrane region" description="Helical" evidence="12">
    <location>
        <begin position="431"/>
        <end position="447"/>
    </location>
</feature>
<sequence>MTRWLLSFILQGIILPLSLLVAIAMRQSGTSGFYLLLLFASPLIPIPTSKSMNGASGVFQKIVITTATLNMIAMMAFQIVLACYPPYGDIIGNFCASLESILRYAGFVKLNSLNWLDVLFWVFPDLAVSLTALLVHTACSKLNPTTTEEQLLPITEQPATEPEVSEGDTIKKQRKLGILVSLGKYVAIMSLFFAGAIRPSGLNGVYFVTFLFFMTWWSFNKNLGKPFAYVLRILSGFVAGHIVCIFVYQLLWIRENLPDRQPVPRYLGLRALFNSTCADPRKVIITDYEIDTFINPIILVWLYFVLCLESSLIINVPLIRGRESIYRRTSGRGGGFVQDAMGSVTITEVDEESAKETASPAADSGGVVDIALNASIAIFQFIAQTSYIATNIIMMTWSITYHSWITFVLLLWASAMWLVPNQRKAMLRSSPFLVFYAILLLLAQYLYGMDLTEEELPEEVKGYNLKQIGFSKSKHFPLKPLLFKTLFTMMFWVTLKQYNQEKWEARNQSALADIAAPLQIGVGTAAGVQGDPNATTSNLIRKIGEFTRSLLTKFWIWVVACILFTIGIVGDRMTIFRIIYMGMALLFILTFQLSWTLWRKIMYGFWLVVIIFSMVILICTYTYQFDKFDYYWEKYLYLDVDLQQDLGLEKYETTELFVKLLTPTFFVVITVIQLYYFHNDFLAISDIKSRNTSFSGPTAHNRPSVSTVPSTAVPSSSKTSWTPSVHSGLYAKFWSTCDLVWLFLEIHLMKVVILSLVLLSVYNVCAAHFGFLVMSVGAALFGSKLQTLVAHICSCLISLLIILKMIYQINYISHTDWNVNCTNSKEVYNTAVWLGFEKVDSNHSLPSLLQGYIGVLIMITLHAVVIRRQKFHRVLKGRPPNRPPVMFPRITYADVDKDTIHFLKYMMNYGFYRFGVEISLISIVALIGLRMDFYATIYAVWLITLISPTRSKVSKIWPLLTFFIVVSIPVQYVIAVGLPPNFCFEMPWENSDILIRLRDWMFLPDSKHPPPIHRVLYDFLVLMFVARQGVMFRLERRNRNLDFPGGSNSSIIRQLERVGLTNPVPDFISTTRSFLDVIKRVVLTSFFWISLAVFFLAGTNRVNIFSLGYLIGAFVFLWHGNDFYLRPIKSILKWWHYLIIYNIHVIVVKTLLQILGCIFIDFLKNNFCWAVQLLGIACVYRVHADKKGPDSTQECTVPKDDVSLTWDFFCFTFLILQRRLFNSYYFLRIINEAKAMAILASRGAELIEELSERQVLTQMESENRLLEKIKNKMDRIKASQKKIQQKEGREYKEPQDHFSAIRSGDYYMFEDYEDDLDLISEKSDDSVASAYSDEQVDARRTSVSQLISTAMKSDLKHATSEAKAKYEESKALARKTQTEEEGSTKALGLTDVTDSVASLGPQKKKSPKSSITEDAKSVKEPAEEAPQLSAKDKIIVFLKFLYEFINSVMVSLTRRLNKTSRDYRYVMKALAAERKLLLNSTNFGVGTRPGKSRVWRPHPKMLASRKDESSAPVDSEAASSTSDLHRPESDDVDEIVRDDDIRADDILPYRTQSPAVSFGQFEEGELRASDQPPIIRLIIAIWFAILSHSDLVCYTVIFLHQIYLPTLLSLPLPLMVFLWGTLTVPRPSKRFWVTIIAYTEIVVVVKCMFQFEMLPWNRKVIAENFPFAPPRIIGIERKPGTYAFFDLVLLLVVFFHRAMLKSLGLWKMIPSEGSRGTSVSGSVRKLPPANASPASTNNQGSLETPKKHSPNQNLVHGPDFLDLEHSKLKKFSCLHPMLKFFTKLMRSRGRVTTDVYAFMFFCDFINFIVVIFGFASFGSNLGDGGVSQYFEENKVPVAFLIMLILQFGLIIVDRTLYLRKYIFGKLVYQYILVIGIHIWMFFILPAVTQRQFNAATPPQIWYMVKCFYLLLSAYQIRCGYPSRIYGNFLCKGYNYINHYLFKVFMAVPFVFELRALMDWIWTDTSMTLSDWLKMEDIFAHVYQLKCQRRAEREYPQPRGLKKASLNKYIVGGGALAGIIIVIWFPLVLFALGNTVGKANLPTDMTMSIRIGAYAPIYQYTAQNDSIFRLKPEQWELLNDKYSKSRSATTFLSNYLFDDVGVVKLSRHSTAVWTISPPDNLTFIGDLQSNAKNIPIRLDWTINRQTSSPEHPSTISESQEDFIEKNDTNREIIIDYLKNEVVNSSSTRVRFPPLLPKFLKVTNRGSASAVETLMHFDDDQEFDTNPFRVLLGALHQTDKSMWWEVMENCSTDPLSKYLSGLPNMGFCNESLIVYTFSDKAFPATLSIISGKGIIGLYTTFVIVIHSLIRGFFTGISFKIMFDDMPSVDRLLQLCLDIYLVRESGELDLEEDLFAKLVFLYRSPETLIKWTRPPDEIGEGEAEEQPDLD</sequence>
<accession>A0ABN7A9N6</accession>
<evidence type="ECO:0000313" key="18">
    <source>
        <dbReference type="EMBL" id="BES89016.1"/>
    </source>
</evidence>
<feature type="transmembrane region" description="Helical" evidence="12">
    <location>
        <begin position="401"/>
        <end position="419"/>
    </location>
</feature>
<evidence type="ECO:0000256" key="3">
    <source>
        <dbReference type="ARBA" id="ARBA00022448"/>
    </source>
</evidence>
<feature type="transmembrane region" description="Helical" evidence="12">
    <location>
        <begin position="1837"/>
        <end position="1856"/>
    </location>
</feature>
<feature type="transmembrane region" description="Helical" evidence="12">
    <location>
        <begin position="739"/>
        <end position="759"/>
    </location>
</feature>
<evidence type="ECO:0008006" key="20">
    <source>
        <dbReference type="Google" id="ProtNLM"/>
    </source>
</evidence>
<keyword evidence="6 12" id="KW-1133">Transmembrane helix</keyword>
<reference evidence="18 19" key="1">
    <citation type="submission" date="2023-09" db="EMBL/GenBank/DDBJ databases">
        <title>Nesidiocoris tenuis whole genome shotgun sequence.</title>
        <authorList>
            <person name="Shibata T."/>
            <person name="Shimoda M."/>
            <person name="Kobayashi T."/>
            <person name="Uehara T."/>
        </authorList>
    </citation>
    <scope>NUCLEOTIDE SEQUENCE [LARGE SCALE GENOMIC DNA]</scope>
    <source>
        <strain evidence="18 19">Japan</strain>
    </source>
</reference>
<feature type="transmembrane region" description="Helical" evidence="12">
    <location>
        <begin position="1682"/>
        <end position="1700"/>
    </location>
</feature>
<keyword evidence="7" id="KW-0406">Ion transport</keyword>
<feature type="transmembrane region" description="Helical" evidence="12">
    <location>
        <begin position="2008"/>
        <end position="2031"/>
    </location>
</feature>
<dbReference type="PANTHER" id="PTHR47049:SF2">
    <property type="entry name" value="PIEZO-TYPE MECHANOSENSITIVE ION CHANNEL HOMOLOG"/>
    <property type="match status" value="1"/>
</dbReference>
<feature type="transmembrane region" description="Helical" evidence="12">
    <location>
        <begin position="575"/>
        <end position="598"/>
    </location>
</feature>
<evidence type="ECO:0000256" key="11">
    <source>
        <dbReference type="SAM" id="MobiDB-lite"/>
    </source>
</evidence>
<organism evidence="18 19">
    <name type="scientific">Nesidiocoris tenuis</name>
    <dbReference type="NCBI Taxonomy" id="355587"/>
    <lineage>
        <taxon>Eukaryota</taxon>
        <taxon>Metazoa</taxon>
        <taxon>Ecdysozoa</taxon>
        <taxon>Arthropoda</taxon>
        <taxon>Hexapoda</taxon>
        <taxon>Insecta</taxon>
        <taxon>Pterygota</taxon>
        <taxon>Neoptera</taxon>
        <taxon>Paraneoptera</taxon>
        <taxon>Hemiptera</taxon>
        <taxon>Heteroptera</taxon>
        <taxon>Panheteroptera</taxon>
        <taxon>Cimicomorpha</taxon>
        <taxon>Miridae</taxon>
        <taxon>Dicyphina</taxon>
        <taxon>Nesidiocoris</taxon>
    </lineage>
</organism>
<evidence type="ECO:0000256" key="6">
    <source>
        <dbReference type="ARBA" id="ARBA00022989"/>
    </source>
</evidence>
<feature type="transmembrane region" description="Helical" evidence="12">
    <location>
        <begin position="1795"/>
        <end position="1817"/>
    </location>
</feature>
<feature type="transmembrane region" description="Helical" evidence="12">
    <location>
        <begin position="58"/>
        <end position="81"/>
    </location>
</feature>
<evidence type="ECO:0000256" key="10">
    <source>
        <dbReference type="SAM" id="Coils"/>
    </source>
</evidence>
<feature type="transmembrane region" description="Helical" evidence="12">
    <location>
        <begin position="788"/>
        <end position="807"/>
    </location>
</feature>
<evidence type="ECO:0000256" key="4">
    <source>
        <dbReference type="ARBA" id="ARBA00022475"/>
    </source>
</evidence>
<feature type="transmembrane region" description="Helical" evidence="12">
    <location>
        <begin position="1011"/>
        <end position="1030"/>
    </location>
</feature>
<keyword evidence="4" id="KW-1003">Cell membrane</keyword>
<evidence type="ECO:0000256" key="12">
    <source>
        <dbReference type="SAM" id="Phobius"/>
    </source>
</evidence>
<evidence type="ECO:0000259" key="16">
    <source>
        <dbReference type="Pfam" id="PF24871"/>
    </source>
</evidence>
<feature type="domain" description="Piezo THU9 and anchor" evidence="17">
    <location>
        <begin position="1793"/>
        <end position="2030"/>
    </location>
</feature>
<keyword evidence="8 12" id="KW-0472">Membrane</keyword>
<comment type="similarity">
    <text evidence="2">Belongs to the PIEZO (TC 1.A.75) family.</text>
</comment>
<feature type="transmembrane region" description="Helical" evidence="12">
    <location>
        <begin position="370"/>
        <end position="389"/>
    </location>
</feature>
<feature type="transmembrane region" description="Helical" evidence="12">
    <location>
        <begin position="1137"/>
        <end position="1163"/>
    </location>
</feature>
<feature type="transmembrane region" description="Helical" evidence="12">
    <location>
        <begin position="298"/>
        <end position="319"/>
    </location>
</feature>
<protein>
    <recommendedName>
        <fullName evidence="20">Piezo-type mechanosensitive ion channel component</fullName>
    </recommendedName>
</protein>
<feature type="transmembrane region" description="Helical" evidence="12">
    <location>
        <begin position="176"/>
        <end position="197"/>
    </location>
</feature>
<dbReference type="InterPro" id="IPR031805">
    <property type="entry name" value="Piezo_TM25-28"/>
</dbReference>
<keyword evidence="19" id="KW-1185">Reference proteome</keyword>
<dbReference type="Pfam" id="PF24871">
    <property type="entry name" value="Piezo_TM1-24"/>
    <property type="match status" value="1"/>
</dbReference>
<feature type="transmembrane region" description="Helical" evidence="12">
    <location>
        <begin position="1868"/>
        <end position="1888"/>
    </location>
</feature>
<dbReference type="Pfam" id="PF12166">
    <property type="entry name" value="Piezo_cap"/>
    <property type="match status" value="1"/>
</dbReference>
<keyword evidence="3" id="KW-0813">Transport</keyword>
<evidence type="ECO:0000256" key="1">
    <source>
        <dbReference type="ARBA" id="ARBA00004651"/>
    </source>
</evidence>
<feature type="transmembrane region" description="Helical" evidence="12">
    <location>
        <begin position="1603"/>
        <end position="1624"/>
    </location>
</feature>
<dbReference type="InterPro" id="IPR031334">
    <property type="entry name" value="Piezo_cap_dom"/>
</dbReference>
<evidence type="ECO:0000256" key="2">
    <source>
        <dbReference type="ARBA" id="ARBA00007821"/>
    </source>
</evidence>
<keyword evidence="9" id="KW-0407">Ion channel</keyword>
<feature type="compositionally biased region" description="Basic and acidic residues" evidence="11">
    <location>
        <begin position="1411"/>
        <end position="1422"/>
    </location>
</feature>
<feature type="transmembrane region" description="Helical" evidence="12">
    <location>
        <begin position="1104"/>
        <end position="1125"/>
    </location>
</feature>
<feature type="coiled-coil region" evidence="10">
    <location>
        <begin position="1259"/>
        <end position="1289"/>
    </location>
</feature>
<evidence type="ECO:0000259" key="15">
    <source>
        <dbReference type="Pfam" id="PF23188"/>
    </source>
</evidence>
<dbReference type="Pfam" id="PF24874">
    <property type="entry name" value="Piezo_THU9_anchor"/>
    <property type="match status" value="1"/>
</dbReference>
<feature type="transmembrane region" description="Helical" evidence="12">
    <location>
        <begin position="605"/>
        <end position="623"/>
    </location>
</feature>
<dbReference type="InterPro" id="IPR056768">
    <property type="entry name" value="THU_Piezo"/>
</dbReference>
<feature type="transmembrane region" description="Helical" evidence="12">
    <location>
        <begin position="656"/>
        <end position="677"/>
    </location>
</feature>
<feature type="compositionally biased region" description="Basic residues" evidence="11">
    <location>
        <begin position="1490"/>
        <end position="1499"/>
    </location>
</feature>
<proteinExistence type="inferred from homology"/>
<keyword evidence="10" id="KW-0175">Coiled coil</keyword>
<feature type="transmembrane region" description="Helical" evidence="12">
    <location>
        <begin position="848"/>
        <end position="866"/>
    </location>
</feature>
<feature type="transmembrane region" description="Helical" evidence="12">
    <location>
        <begin position="910"/>
        <end position="927"/>
    </location>
</feature>
<feature type="transmembrane region" description="Helical" evidence="12">
    <location>
        <begin position="1900"/>
        <end position="1918"/>
    </location>
</feature>
<comment type="subcellular location">
    <subcellularLocation>
        <location evidence="1">Cell membrane</location>
        <topology evidence="1">Multi-pass membrane protein</topology>
    </subcellularLocation>
</comment>
<feature type="transmembrane region" description="Helical" evidence="12">
    <location>
        <begin position="481"/>
        <end position="498"/>
    </location>
</feature>
<dbReference type="Proteomes" id="UP001307889">
    <property type="component" value="Chromosome 1"/>
</dbReference>
<dbReference type="EMBL" id="AP028909">
    <property type="protein sequence ID" value="BES89016.1"/>
    <property type="molecule type" value="Genomic_DNA"/>
</dbReference>